<dbReference type="EMBL" id="JAGEVF010000001">
    <property type="protein sequence ID" value="MBO3115403.1"/>
    <property type="molecule type" value="Genomic_DNA"/>
</dbReference>
<reference evidence="1 2" key="1">
    <citation type="submission" date="2021-03" db="EMBL/GenBank/DDBJ databases">
        <title>Winogradskyella sp. nov., isolated from costal sediment.</title>
        <authorList>
            <person name="Gao C."/>
        </authorList>
    </citation>
    <scope>NUCLEOTIDE SEQUENCE [LARGE SCALE GENOMIC DNA]</scope>
    <source>
        <strain evidence="1 2">DF17</strain>
    </source>
</reference>
<dbReference type="Pfam" id="PF08811">
    <property type="entry name" value="DUF1800"/>
    <property type="match status" value="1"/>
</dbReference>
<keyword evidence="2" id="KW-1185">Reference proteome</keyword>
<dbReference type="Proteomes" id="UP000676776">
    <property type="component" value="Unassembled WGS sequence"/>
</dbReference>
<comment type="caution">
    <text evidence="1">The sequence shown here is derived from an EMBL/GenBank/DDBJ whole genome shotgun (WGS) entry which is preliminary data.</text>
</comment>
<name>A0ABS3SY35_9FLAO</name>
<dbReference type="RefSeq" id="WP_208152170.1">
    <property type="nucleotide sequence ID" value="NZ_JAGEVF010000001.1"/>
</dbReference>
<accession>A0ABS3SY35</accession>
<proteinExistence type="predicted"/>
<sequence length="458" mass="53388">MESKDIQHLYWRAAFGISPRLLDEHRGMDRAQVVHDLFANASDISPLSIDTSELDHYQPSDFVNNKQKRNEFIQKSMQYILKLNTSWIERLMDSPGSLRERMTLFWANHFVCKDRNIYHVQNYNNTLRAHALGNFGDFVRAISKEAAMLKYLNSNQNRKQKPNENFARELLELFTLGEGNYTEKDIKECARAFTGYSHNFQGEFILRPARHDNGYKFFLGSTGRYDGDDIIDIILQQKQCARFVCVKIYTYFVNSKINQSHVDAMTEVFYKDYNIEKLMHFVFTSDWFYETQNIGSKIKSPIALLVGMAQTVPLKFEEPKDLLKIQRILGQTLLDPPNVAGWKGDKAWIDANTIMVRLKLPSLLLNNAIISLKEQGDFNDSFREQFYKRVKNKLPFKTVPYWESFMSSYNAVKTENLSELLIQGAINEGTIDYLQTLSKKSKRDYCIQLMSLPEYQMC</sequence>
<gene>
    <name evidence="1" type="ORF">J4050_01510</name>
</gene>
<protein>
    <submittedName>
        <fullName evidence="1">DUF1800 domain-containing protein</fullName>
    </submittedName>
</protein>
<evidence type="ECO:0000313" key="2">
    <source>
        <dbReference type="Proteomes" id="UP000676776"/>
    </source>
</evidence>
<dbReference type="InterPro" id="IPR014917">
    <property type="entry name" value="DUF1800"/>
</dbReference>
<evidence type="ECO:0000313" key="1">
    <source>
        <dbReference type="EMBL" id="MBO3115403.1"/>
    </source>
</evidence>
<organism evidence="1 2">
    <name type="scientific">Winogradskyella pelagia</name>
    <dbReference type="NCBI Taxonomy" id="2819984"/>
    <lineage>
        <taxon>Bacteria</taxon>
        <taxon>Pseudomonadati</taxon>
        <taxon>Bacteroidota</taxon>
        <taxon>Flavobacteriia</taxon>
        <taxon>Flavobacteriales</taxon>
        <taxon>Flavobacteriaceae</taxon>
        <taxon>Winogradskyella</taxon>
    </lineage>
</organism>